<sequence length="395" mass="43080">MADGYDLKGTRVAFLSWRDTQNPEGGGAERYLEKVALGLVERGCEVTVFCAAYAGAPPDEVVDGVRYVRRGGKLSVYAQGMRALRRGDLGPVDVVVDVQNGLPFFSRLVTRRPVIVLVHHVHREQWPVVYPGLSGRIGWWIERRFAPFLYRRSQYVAVSRATRTELAALGVAGRRVAVVHNGTDRIVPVTPGKAATPTLAVVGRLVPHKQVEHAIDAALVLREEHPDLRLDVVGSGWWEANLHEYAAARGAGDTVVFHGHVSEEKKHEIYERAWVLVLPSLKEGWGLVVGEAGMHGTPTVAYSTAGGTVESVAAGMSGLLVDGPQELTEAVRTLLTDTDLRARLGDGARAMSHAYTWGHAQESFALVVHAALRGRLIDSLDPEEPVDRAGRRGRE</sequence>
<comment type="caution">
    <text evidence="5">The sequence shown here is derived from an EMBL/GenBank/DDBJ whole genome shotgun (WGS) entry which is preliminary data.</text>
</comment>
<evidence type="ECO:0000259" key="3">
    <source>
        <dbReference type="Pfam" id="PF00534"/>
    </source>
</evidence>
<name>A0ABW0N168_9ACTN</name>
<accession>A0ABW0N168</accession>
<protein>
    <submittedName>
        <fullName evidence="5">Glycosyltransferase family 4 protein</fullName>
        <ecNumber evidence="5">2.4.-.-</ecNumber>
    </submittedName>
</protein>
<dbReference type="PANTHER" id="PTHR45947">
    <property type="entry name" value="SULFOQUINOVOSYL TRANSFERASE SQD2"/>
    <property type="match status" value="1"/>
</dbReference>
<evidence type="ECO:0000256" key="1">
    <source>
        <dbReference type="ARBA" id="ARBA00022676"/>
    </source>
</evidence>
<dbReference type="InterPro" id="IPR050194">
    <property type="entry name" value="Glycosyltransferase_grp1"/>
</dbReference>
<dbReference type="Gene3D" id="3.40.50.2000">
    <property type="entry name" value="Glycogen Phosphorylase B"/>
    <property type="match status" value="2"/>
</dbReference>
<dbReference type="SUPFAM" id="SSF53756">
    <property type="entry name" value="UDP-Glycosyltransferase/glycogen phosphorylase"/>
    <property type="match status" value="1"/>
</dbReference>
<dbReference type="Proteomes" id="UP001595956">
    <property type="component" value="Unassembled WGS sequence"/>
</dbReference>
<gene>
    <name evidence="5" type="ORF">ACFPKY_07720</name>
</gene>
<dbReference type="InterPro" id="IPR028098">
    <property type="entry name" value="Glyco_trans_4-like_N"/>
</dbReference>
<evidence type="ECO:0000259" key="4">
    <source>
        <dbReference type="Pfam" id="PF13439"/>
    </source>
</evidence>
<evidence type="ECO:0000313" key="5">
    <source>
        <dbReference type="EMBL" id="MFC5492983.1"/>
    </source>
</evidence>
<dbReference type="GO" id="GO:0016757">
    <property type="term" value="F:glycosyltransferase activity"/>
    <property type="evidence" value="ECO:0007669"/>
    <property type="project" value="UniProtKB-KW"/>
</dbReference>
<evidence type="ECO:0000313" key="6">
    <source>
        <dbReference type="Proteomes" id="UP001595956"/>
    </source>
</evidence>
<dbReference type="InterPro" id="IPR001296">
    <property type="entry name" value="Glyco_trans_1"/>
</dbReference>
<dbReference type="Pfam" id="PF13439">
    <property type="entry name" value="Glyco_transf_4"/>
    <property type="match status" value="1"/>
</dbReference>
<keyword evidence="1 5" id="KW-0328">Glycosyltransferase</keyword>
<dbReference type="RefSeq" id="WP_345171674.1">
    <property type="nucleotide sequence ID" value="NZ_BAABFQ010000003.1"/>
</dbReference>
<dbReference type="EC" id="2.4.-.-" evidence="5"/>
<proteinExistence type="predicted"/>
<dbReference type="CDD" id="cd03801">
    <property type="entry name" value="GT4_PimA-like"/>
    <property type="match status" value="1"/>
</dbReference>
<organism evidence="5 6">
    <name type="scientific">Nocardioides caricicola</name>
    <dbReference type="NCBI Taxonomy" id="634770"/>
    <lineage>
        <taxon>Bacteria</taxon>
        <taxon>Bacillati</taxon>
        <taxon>Actinomycetota</taxon>
        <taxon>Actinomycetes</taxon>
        <taxon>Propionibacteriales</taxon>
        <taxon>Nocardioidaceae</taxon>
        <taxon>Nocardioides</taxon>
    </lineage>
</organism>
<keyword evidence="6" id="KW-1185">Reference proteome</keyword>
<dbReference type="Pfam" id="PF00534">
    <property type="entry name" value="Glycos_transf_1"/>
    <property type="match status" value="1"/>
</dbReference>
<reference evidence="6" key="1">
    <citation type="journal article" date="2019" name="Int. J. Syst. Evol. Microbiol.">
        <title>The Global Catalogue of Microorganisms (GCM) 10K type strain sequencing project: providing services to taxonomists for standard genome sequencing and annotation.</title>
        <authorList>
            <consortium name="The Broad Institute Genomics Platform"/>
            <consortium name="The Broad Institute Genome Sequencing Center for Infectious Disease"/>
            <person name="Wu L."/>
            <person name="Ma J."/>
        </authorList>
    </citation>
    <scope>NUCLEOTIDE SEQUENCE [LARGE SCALE GENOMIC DNA]</scope>
    <source>
        <strain evidence="6">KACC 13778</strain>
    </source>
</reference>
<feature type="domain" description="Glycosyltransferase subfamily 4-like N-terminal" evidence="4">
    <location>
        <begin position="26"/>
        <end position="184"/>
    </location>
</feature>
<keyword evidence="2 5" id="KW-0808">Transferase</keyword>
<feature type="domain" description="Glycosyl transferase family 1" evidence="3">
    <location>
        <begin position="196"/>
        <end position="350"/>
    </location>
</feature>
<evidence type="ECO:0000256" key="2">
    <source>
        <dbReference type="ARBA" id="ARBA00022679"/>
    </source>
</evidence>
<dbReference type="PANTHER" id="PTHR45947:SF3">
    <property type="entry name" value="SULFOQUINOVOSYL TRANSFERASE SQD2"/>
    <property type="match status" value="1"/>
</dbReference>
<dbReference type="EMBL" id="JBHSMD010000002">
    <property type="protein sequence ID" value="MFC5492983.1"/>
    <property type="molecule type" value="Genomic_DNA"/>
</dbReference>